<dbReference type="Pfam" id="PF07980">
    <property type="entry name" value="SusD_RagB"/>
    <property type="match status" value="1"/>
</dbReference>
<keyword evidence="9" id="KW-1185">Reference proteome</keyword>
<evidence type="ECO:0000259" key="7">
    <source>
        <dbReference type="Pfam" id="PF07980"/>
    </source>
</evidence>
<dbReference type="OrthoDB" id="1522814at2"/>
<keyword evidence="5" id="KW-0998">Cell outer membrane</keyword>
<evidence type="ECO:0000256" key="4">
    <source>
        <dbReference type="ARBA" id="ARBA00023136"/>
    </source>
</evidence>
<keyword evidence="3 6" id="KW-0732">Signal</keyword>
<evidence type="ECO:0000256" key="5">
    <source>
        <dbReference type="ARBA" id="ARBA00023237"/>
    </source>
</evidence>
<dbReference type="InterPro" id="IPR011990">
    <property type="entry name" value="TPR-like_helical_dom_sf"/>
</dbReference>
<dbReference type="EMBL" id="CP011454">
    <property type="protein sequence ID" value="AMW04189.1"/>
    <property type="molecule type" value="Genomic_DNA"/>
</dbReference>
<evidence type="ECO:0000256" key="2">
    <source>
        <dbReference type="ARBA" id="ARBA00006275"/>
    </source>
</evidence>
<feature type="chain" id="PRO_5007506789" description="RagB/SusD domain-containing protein" evidence="6">
    <location>
        <begin position="37"/>
        <end position="463"/>
    </location>
</feature>
<sequence length="463" mass="49806">MQSETKFGGTARLRRTLGTAAAVLGAAALSSCTVFSTEVKNPNAVTEDAIATQSAAALSLVTGLYGSVNAAGNQLTGTSGAASDELTWVGSREYWNLLDVGDLGDPLNEYTDGQFPYVSQARWMANYVLPKLEEYDKAGSLRNRADLGQAYFLAATIYTLIGENYEDFIISSDRVANGAPIGEANMRIMFDSAIVYTGKGIAIATTLNNTALRARLLGMQARAKWSKAVWATLRAPRGFPTQPLINDAGANADAAAALAAFGTNGARYRFDVIAQNAGGWFSTGSEMNSRLEIRAGNRYIVPNAAGTRPADGAAGIAMRDPVTGAVDPVTQKNIDECCRLSSTVNVGWTATSAKEMLLILAEAALATNNTTEFATRINQIRAVDGLPEWTGTPSARDILIHTRNVSLFLQARRLTDHYRFQIRADRWVSTRGLRPCFFPISYNERQQNPLAPQPAQDRPAACN</sequence>
<dbReference type="GO" id="GO:0009279">
    <property type="term" value="C:cell outer membrane"/>
    <property type="evidence" value="ECO:0007669"/>
    <property type="project" value="UniProtKB-SubCell"/>
</dbReference>
<name>A0A143BGM2_9BACT</name>
<dbReference type="eggNOG" id="ENOG502ZBWU">
    <property type="taxonomic scope" value="Bacteria"/>
</dbReference>
<gene>
    <name evidence="8" type="ORF">GEMMAAP_03730</name>
</gene>
<accession>A0A143BGM2</accession>
<evidence type="ECO:0000256" key="1">
    <source>
        <dbReference type="ARBA" id="ARBA00004442"/>
    </source>
</evidence>
<protein>
    <recommendedName>
        <fullName evidence="7">RagB/SusD domain-containing protein</fullName>
    </recommendedName>
</protein>
<proteinExistence type="inferred from homology"/>
<dbReference type="Proteomes" id="UP000076404">
    <property type="component" value="Chromosome"/>
</dbReference>
<dbReference type="Gene3D" id="1.25.40.390">
    <property type="match status" value="1"/>
</dbReference>
<reference evidence="8 9" key="1">
    <citation type="journal article" date="2014" name="Proc. Natl. Acad. Sci. U.S.A.">
        <title>Functional type 2 photosynthetic reaction centers found in the rare bacterial phylum Gemmatimonadetes.</title>
        <authorList>
            <person name="Zeng Y."/>
            <person name="Feng F."/>
            <person name="Medova H."/>
            <person name="Dean J."/>
            <person name="Koblizek M."/>
        </authorList>
    </citation>
    <scope>NUCLEOTIDE SEQUENCE [LARGE SCALE GENOMIC DNA]</scope>
    <source>
        <strain evidence="8 9">AP64</strain>
    </source>
</reference>
<dbReference type="SUPFAM" id="SSF48452">
    <property type="entry name" value="TPR-like"/>
    <property type="match status" value="1"/>
</dbReference>
<evidence type="ECO:0000256" key="3">
    <source>
        <dbReference type="ARBA" id="ARBA00022729"/>
    </source>
</evidence>
<dbReference type="PROSITE" id="PS51257">
    <property type="entry name" value="PROKAR_LIPOPROTEIN"/>
    <property type="match status" value="1"/>
</dbReference>
<dbReference type="InterPro" id="IPR012944">
    <property type="entry name" value="SusD_RagB_dom"/>
</dbReference>
<dbReference type="KEGG" id="gph:GEMMAAP_03730"/>
<evidence type="ECO:0000256" key="6">
    <source>
        <dbReference type="SAM" id="SignalP"/>
    </source>
</evidence>
<organism evidence="8 9">
    <name type="scientific">Gemmatimonas phototrophica</name>
    <dbReference type="NCBI Taxonomy" id="1379270"/>
    <lineage>
        <taxon>Bacteria</taxon>
        <taxon>Pseudomonadati</taxon>
        <taxon>Gemmatimonadota</taxon>
        <taxon>Gemmatimonadia</taxon>
        <taxon>Gemmatimonadales</taxon>
        <taxon>Gemmatimonadaceae</taxon>
        <taxon>Gemmatimonas</taxon>
    </lineage>
</organism>
<keyword evidence="4" id="KW-0472">Membrane</keyword>
<reference evidence="8 9" key="2">
    <citation type="journal article" date="2016" name="Environ. Microbiol. Rep.">
        <title>Metagenomic evidence for the presence of phototrophic Gemmatimonadetes bacteria in diverse environments.</title>
        <authorList>
            <person name="Zeng Y."/>
            <person name="Baumbach J."/>
            <person name="Barbosa E.G."/>
            <person name="Azevedo V."/>
            <person name="Zhang C."/>
            <person name="Koblizek M."/>
        </authorList>
    </citation>
    <scope>NUCLEOTIDE SEQUENCE [LARGE SCALE GENOMIC DNA]</scope>
    <source>
        <strain evidence="8 9">AP64</strain>
    </source>
</reference>
<comment type="subcellular location">
    <subcellularLocation>
        <location evidence="1">Cell outer membrane</location>
    </subcellularLocation>
</comment>
<dbReference type="RefSeq" id="WP_026850173.1">
    <property type="nucleotide sequence ID" value="NZ_CP011454.1"/>
</dbReference>
<dbReference type="AlphaFoldDB" id="A0A143BGM2"/>
<evidence type="ECO:0000313" key="8">
    <source>
        <dbReference type="EMBL" id="AMW04189.1"/>
    </source>
</evidence>
<feature type="signal peptide" evidence="6">
    <location>
        <begin position="1"/>
        <end position="36"/>
    </location>
</feature>
<evidence type="ECO:0000313" key="9">
    <source>
        <dbReference type="Proteomes" id="UP000076404"/>
    </source>
</evidence>
<comment type="similarity">
    <text evidence="2">Belongs to the SusD family.</text>
</comment>
<feature type="domain" description="RagB/SusD" evidence="7">
    <location>
        <begin position="355"/>
        <end position="425"/>
    </location>
</feature>